<dbReference type="EMBL" id="FRBM01000022">
    <property type="protein sequence ID" value="SHM44423.1"/>
    <property type="molecule type" value="Genomic_DNA"/>
</dbReference>
<keyword evidence="3" id="KW-1185">Reference proteome</keyword>
<dbReference type="EMBL" id="MAYF01000323">
    <property type="protein sequence ID" value="OCA76662.1"/>
    <property type="molecule type" value="Genomic_DNA"/>
</dbReference>
<evidence type="ECO:0000313" key="2">
    <source>
        <dbReference type="EMBL" id="SHM44423.1"/>
    </source>
</evidence>
<protein>
    <submittedName>
        <fullName evidence="2">Uncharacterized protein</fullName>
    </submittedName>
</protein>
<gene>
    <name evidence="1" type="ORF">BBH99_02850</name>
    <name evidence="2" type="ORF">SAMN05444407_1222</name>
</gene>
<reference evidence="2 4" key="2">
    <citation type="submission" date="2016-11" db="EMBL/GenBank/DDBJ databases">
        <authorList>
            <person name="Jaros S."/>
            <person name="Januszkiewicz K."/>
            <person name="Wedrychowicz H."/>
        </authorList>
    </citation>
    <scope>NUCLEOTIDE SEQUENCE [LARGE SCALE GENOMIC DNA]</scope>
    <source>
        <strain evidence="2 4">DSM 27621</strain>
    </source>
</reference>
<organism evidence="2 4">
    <name type="scientific">Chryseobacterium contaminans</name>
    <dbReference type="NCBI Taxonomy" id="1423959"/>
    <lineage>
        <taxon>Bacteria</taxon>
        <taxon>Pseudomonadati</taxon>
        <taxon>Bacteroidota</taxon>
        <taxon>Flavobacteriia</taxon>
        <taxon>Flavobacteriales</taxon>
        <taxon>Weeksellaceae</taxon>
        <taxon>Chryseobacterium group</taxon>
        <taxon>Chryseobacterium</taxon>
    </lineage>
</organism>
<evidence type="ECO:0000313" key="4">
    <source>
        <dbReference type="Proteomes" id="UP000184069"/>
    </source>
</evidence>
<accession>A0A1M7IUV5</accession>
<evidence type="ECO:0000313" key="1">
    <source>
        <dbReference type="EMBL" id="OCA76662.1"/>
    </source>
</evidence>
<sequence>MKTFKKQNSALKRNELKTILGGIIPNQCLPRLCREICKDQGFEQGGCDANGLCLCGPFPNPNDL</sequence>
<dbReference type="AlphaFoldDB" id="A0A1M7IUV5"/>
<dbReference type="Proteomes" id="UP000184069">
    <property type="component" value="Unassembled WGS sequence"/>
</dbReference>
<evidence type="ECO:0000313" key="3">
    <source>
        <dbReference type="Proteomes" id="UP000093508"/>
    </source>
</evidence>
<reference evidence="1 3" key="1">
    <citation type="submission" date="2016-07" db="EMBL/GenBank/DDBJ databases">
        <authorList>
            <person name="Jeong J.-J."/>
            <person name="Kim D.W."/>
            <person name="Sang M.K."/>
            <person name="Choi I.-G."/>
            <person name="Kim K.D."/>
        </authorList>
    </citation>
    <scope>NUCLEOTIDE SEQUENCE [LARGE SCALE GENOMIC DNA]</scope>
    <source>
        <strain evidence="1 3">C-26</strain>
    </source>
</reference>
<name>A0A1M7IUV5_9FLAO</name>
<dbReference type="OrthoDB" id="1265060at2"/>
<dbReference type="Proteomes" id="UP000093508">
    <property type="component" value="Unassembled WGS sequence"/>
</dbReference>
<proteinExistence type="predicted"/>
<dbReference type="RefSeq" id="WP_066698738.1">
    <property type="nucleotide sequence ID" value="NZ_FRBM01000022.1"/>
</dbReference>